<feature type="non-terminal residue" evidence="1">
    <location>
        <position position="1"/>
    </location>
</feature>
<accession>A0A0D0DL92</accession>
<organism evidence="1 2">
    <name type="scientific">Paxillus rubicundulus Ve08.2h10</name>
    <dbReference type="NCBI Taxonomy" id="930991"/>
    <lineage>
        <taxon>Eukaryota</taxon>
        <taxon>Fungi</taxon>
        <taxon>Dikarya</taxon>
        <taxon>Basidiomycota</taxon>
        <taxon>Agaricomycotina</taxon>
        <taxon>Agaricomycetes</taxon>
        <taxon>Agaricomycetidae</taxon>
        <taxon>Boletales</taxon>
        <taxon>Paxilineae</taxon>
        <taxon>Paxillaceae</taxon>
        <taxon>Paxillus</taxon>
    </lineage>
</organism>
<dbReference type="EMBL" id="KN826384">
    <property type="protein sequence ID" value="KIK79080.1"/>
    <property type="molecule type" value="Genomic_DNA"/>
</dbReference>
<keyword evidence="2" id="KW-1185">Reference proteome</keyword>
<evidence type="ECO:0000313" key="1">
    <source>
        <dbReference type="EMBL" id="KIK79080.1"/>
    </source>
</evidence>
<dbReference type="Proteomes" id="UP000054538">
    <property type="component" value="Unassembled WGS sequence"/>
</dbReference>
<dbReference type="InParanoid" id="A0A0D0DL92"/>
<gene>
    <name evidence="1" type="ORF">PAXRUDRAFT_162248</name>
</gene>
<dbReference type="AlphaFoldDB" id="A0A0D0DL92"/>
<evidence type="ECO:0000313" key="2">
    <source>
        <dbReference type="Proteomes" id="UP000054538"/>
    </source>
</evidence>
<protein>
    <submittedName>
        <fullName evidence="1">Uncharacterized protein</fullName>
    </submittedName>
</protein>
<dbReference type="OrthoDB" id="2677494at2759"/>
<name>A0A0D0DL92_9AGAM</name>
<dbReference type="HOGENOM" id="CLU_009487_3_1_1"/>
<reference evidence="2" key="2">
    <citation type="submission" date="2015-01" db="EMBL/GenBank/DDBJ databases">
        <title>Evolutionary Origins and Diversification of the Mycorrhizal Mutualists.</title>
        <authorList>
            <consortium name="DOE Joint Genome Institute"/>
            <consortium name="Mycorrhizal Genomics Consortium"/>
            <person name="Kohler A."/>
            <person name="Kuo A."/>
            <person name="Nagy L.G."/>
            <person name="Floudas D."/>
            <person name="Copeland A."/>
            <person name="Barry K.W."/>
            <person name="Cichocki N."/>
            <person name="Veneault-Fourrey C."/>
            <person name="LaButti K."/>
            <person name="Lindquist E.A."/>
            <person name="Lipzen A."/>
            <person name="Lundell T."/>
            <person name="Morin E."/>
            <person name="Murat C."/>
            <person name="Riley R."/>
            <person name="Ohm R."/>
            <person name="Sun H."/>
            <person name="Tunlid A."/>
            <person name="Henrissat B."/>
            <person name="Grigoriev I.V."/>
            <person name="Hibbett D.S."/>
            <person name="Martin F."/>
        </authorList>
    </citation>
    <scope>NUCLEOTIDE SEQUENCE [LARGE SCALE GENOMIC DNA]</scope>
    <source>
        <strain evidence="2">Ve08.2h10</strain>
    </source>
</reference>
<sequence length="90" mass="9967">LASEESGWHFTASNVTMKQLKVFNIEDMPQGMEKGTPQTWDFLGALLGDGEVEKKVDGDAPVADNEPSVDLDSDDSYWDEVDEIDLEGFL</sequence>
<proteinExistence type="predicted"/>
<reference evidence="1 2" key="1">
    <citation type="submission" date="2014-04" db="EMBL/GenBank/DDBJ databases">
        <authorList>
            <consortium name="DOE Joint Genome Institute"/>
            <person name="Kuo A."/>
            <person name="Kohler A."/>
            <person name="Jargeat P."/>
            <person name="Nagy L.G."/>
            <person name="Floudas D."/>
            <person name="Copeland A."/>
            <person name="Barry K.W."/>
            <person name="Cichocki N."/>
            <person name="Veneault-Fourrey C."/>
            <person name="LaButti K."/>
            <person name="Lindquist E.A."/>
            <person name="Lipzen A."/>
            <person name="Lundell T."/>
            <person name="Morin E."/>
            <person name="Murat C."/>
            <person name="Sun H."/>
            <person name="Tunlid A."/>
            <person name="Henrissat B."/>
            <person name="Grigoriev I.V."/>
            <person name="Hibbett D.S."/>
            <person name="Martin F."/>
            <person name="Nordberg H.P."/>
            <person name="Cantor M.N."/>
            <person name="Hua S.X."/>
        </authorList>
    </citation>
    <scope>NUCLEOTIDE SEQUENCE [LARGE SCALE GENOMIC DNA]</scope>
    <source>
        <strain evidence="1 2">Ve08.2h10</strain>
    </source>
</reference>